<dbReference type="InterPro" id="IPR036280">
    <property type="entry name" value="Multihaem_cyt_sf"/>
</dbReference>
<evidence type="ECO:0000313" key="3">
    <source>
        <dbReference type="Proteomes" id="UP000317171"/>
    </source>
</evidence>
<dbReference type="Gene3D" id="1.10.1130.10">
    <property type="entry name" value="Flavocytochrome C3, Chain A"/>
    <property type="match status" value="1"/>
</dbReference>
<protein>
    <recommendedName>
        <fullName evidence="1">Cytochrome c-552/4 domain-containing protein</fullName>
    </recommendedName>
</protein>
<feature type="domain" description="Cytochrome c-552/4" evidence="1">
    <location>
        <begin position="80"/>
        <end position="158"/>
    </location>
</feature>
<dbReference type="SUPFAM" id="SSF48695">
    <property type="entry name" value="Multiheme cytochromes"/>
    <property type="match status" value="1"/>
</dbReference>
<organism evidence="2 3">
    <name type="scientific">Gimesia alba</name>
    <dbReference type="NCBI Taxonomy" id="2527973"/>
    <lineage>
        <taxon>Bacteria</taxon>
        <taxon>Pseudomonadati</taxon>
        <taxon>Planctomycetota</taxon>
        <taxon>Planctomycetia</taxon>
        <taxon>Planctomycetales</taxon>
        <taxon>Planctomycetaceae</taxon>
        <taxon>Gimesia</taxon>
    </lineage>
</organism>
<evidence type="ECO:0000313" key="2">
    <source>
        <dbReference type="EMBL" id="QDT41646.1"/>
    </source>
</evidence>
<reference evidence="2 3" key="1">
    <citation type="submission" date="2019-02" db="EMBL/GenBank/DDBJ databases">
        <title>Deep-cultivation of Planctomycetes and their phenomic and genomic characterization uncovers novel biology.</title>
        <authorList>
            <person name="Wiegand S."/>
            <person name="Jogler M."/>
            <person name="Boedeker C."/>
            <person name="Pinto D."/>
            <person name="Vollmers J."/>
            <person name="Rivas-Marin E."/>
            <person name="Kohn T."/>
            <person name="Peeters S.H."/>
            <person name="Heuer A."/>
            <person name="Rast P."/>
            <person name="Oberbeckmann S."/>
            <person name="Bunk B."/>
            <person name="Jeske O."/>
            <person name="Meyerdierks A."/>
            <person name="Storesund J.E."/>
            <person name="Kallscheuer N."/>
            <person name="Luecker S."/>
            <person name="Lage O.M."/>
            <person name="Pohl T."/>
            <person name="Merkel B.J."/>
            <person name="Hornburger P."/>
            <person name="Mueller R.-W."/>
            <person name="Bruemmer F."/>
            <person name="Labrenz M."/>
            <person name="Spormann A.M."/>
            <person name="Op den Camp H."/>
            <person name="Overmann J."/>
            <person name="Amann R."/>
            <person name="Jetten M.S.M."/>
            <person name="Mascher T."/>
            <person name="Medema M.H."/>
            <person name="Devos D.P."/>
            <person name="Kaster A.-K."/>
            <person name="Ovreas L."/>
            <person name="Rohde M."/>
            <person name="Galperin M.Y."/>
            <person name="Jogler C."/>
        </authorList>
    </citation>
    <scope>NUCLEOTIDE SEQUENCE [LARGE SCALE GENOMIC DNA]</scope>
    <source>
        <strain evidence="2 3">Pan241w</strain>
    </source>
</reference>
<sequence length="403" mass="44205">MQRKFLRMNLAERRFRFLKSASCLFTLMVVCLVLQAVISVYSEKMYATESAAAASSFVSTDAESKAEQTKKTMGVVAADCKKCHPSEVAAWMKTVHFQSPDERLFKFEGNTKKYATAMGLTSADLQGDSMCADCHGTKAVRDGQVKVISGVSCEKCHGAAGGEDGWLNRHQSYHASMPISRAEETPEHRAERLKFCDQAGMKRSSDIYGLSKSCFKCHIVGNEKLIAAGHKAASAFDFVSWTGGEVKHNFLVDKTKNADAPSLWMERTGGTAENRKRVKFVVGTLVQLETALRARAKATNPAVIPQISGIIAAANGKLSQINAAAPTPEVQAVINLITPMFGTLFAPLPTDKETYTKAADEVAEQAKLFAKKYDGADFSKLDSVIKRYPPHYSQQFQDKYLNK</sequence>
<accession>A0A517RCS2</accession>
<dbReference type="Proteomes" id="UP000317171">
    <property type="component" value="Chromosome"/>
</dbReference>
<dbReference type="Pfam" id="PF13435">
    <property type="entry name" value="Cytochrome_C554"/>
    <property type="match status" value="1"/>
</dbReference>
<proteinExistence type="predicted"/>
<dbReference type="InterPro" id="IPR023155">
    <property type="entry name" value="Cyt_c-552/4"/>
</dbReference>
<dbReference type="KEGG" id="gaz:Pan241w_17090"/>
<evidence type="ECO:0000259" key="1">
    <source>
        <dbReference type="Pfam" id="PF13435"/>
    </source>
</evidence>
<dbReference type="OrthoDB" id="257578at2"/>
<keyword evidence="3" id="KW-1185">Reference proteome</keyword>
<gene>
    <name evidence="2" type="ORF">Pan241w_17090</name>
</gene>
<dbReference type="EMBL" id="CP036269">
    <property type="protein sequence ID" value="QDT41646.1"/>
    <property type="molecule type" value="Genomic_DNA"/>
</dbReference>
<dbReference type="AlphaFoldDB" id="A0A517RCS2"/>
<name>A0A517RCS2_9PLAN</name>